<evidence type="ECO:0000313" key="1">
    <source>
        <dbReference type="EMBL" id="JAH20285.1"/>
    </source>
</evidence>
<accession>A0A0E9QVM6</accession>
<reference evidence="1" key="1">
    <citation type="submission" date="2014-11" db="EMBL/GenBank/DDBJ databases">
        <authorList>
            <person name="Amaro Gonzalez C."/>
        </authorList>
    </citation>
    <scope>NUCLEOTIDE SEQUENCE</scope>
</reference>
<reference evidence="1" key="2">
    <citation type="journal article" date="2015" name="Fish Shellfish Immunol.">
        <title>Early steps in the European eel (Anguilla anguilla)-Vibrio vulnificus interaction in the gills: Role of the RtxA13 toxin.</title>
        <authorList>
            <person name="Callol A."/>
            <person name="Pajuelo D."/>
            <person name="Ebbesson L."/>
            <person name="Teles M."/>
            <person name="MacKenzie S."/>
            <person name="Amaro C."/>
        </authorList>
    </citation>
    <scope>NUCLEOTIDE SEQUENCE</scope>
</reference>
<proteinExistence type="predicted"/>
<dbReference type="EMBL" id="GBXM01088292">
    <property type="protein sequence ID" value="JAH20285.1"/>
    <property type="molecule type" value="Transcribed_RNA"/>
</dbReference>
<dbReference type="AlphaFoldDB" id="A0A0E9QVM6"/>
<protein>
    <submittedName>
        <fullName evidence="1">Uncharacterized protein</fullName>
    </submittedName>
</protein>
<sequence>MCAARARSLDYFPSALANGRGAARHSVGAD</sequence>
<organism evidence="1">
    <name type="scientific">Anguilla anguilla</name>
    <name type="common">European freshwater eel</name>
    <name type="synonym">Muraena anguilla</name>
    <dbReference type="NCBI Taxonomy" id="7936"/>
    <lineage>
        <taxon>Eukaryota</taxon>
        <taxon>Metazoa</taxon>
        <taxon>Chordata</taxon>
        <taxon>Craniata</taxon>
        <taxon>Vertebrata</taxon>
        <taxon>Euteleostomi</taxon>
        <taxon>Actinopterygii</taxon>
        <taxon>Neopterygii</taxon>
        <taxon>Teleostei</taxon>
        <taxon>Anguilliformes</taxon>
        <taxon>Anguillidae</taxon>
        <taxon>Anguilla</taxon>
    </lineage>
</organism>
<name>A0A0E9QVM6_ANGAN</name>